<evidence type="ECO:0000313" key="16">
    <source>
        <dbReference type="EMBL" id="PFH46912.1"/>
    </source>
</evidence>
<dbReference type="STRING" id="703135.A0A2A9NGR6"/>
<keyword evidence="6" id="KW-0560">Oxidoreductase</keyword>
<dbReference type="GO" id="GO:0008379">
    <property type="term" value="F:thioredoxin peroxidase activity"/>
    <property type="evidence" value="ECO:0007669"/>
    <property type="project" value="TreeGrafter"/>
</dbReference>
<keyword evidence="17" id="KW-1185">Reference proteome</keyword>
<keyword evidence="4" id="KW-0575">Peroxidase</keyword>
<evidence type="ECO:0000259" key="15">
    <source>
        <dbReference type="PROSITE" id="PS51352"/>
    </source>
</evidence>
<evidence type="ECO:0000313" key="17">
    <source>
        <dbReference type="Proteomes" id="UP000242287"/>
    </source>
</evidence>
<evidence type="ECO:0000256" key="7">
    <source>
        <dbReference type="ARBA" id="ARBA00023157"/>
    </source>
</evidence>
<dbReference type="PANTHER" id="PTHR42801:SF23">
    <property type="entry name" value="PEROXIREDOXIN DOT5"/>
    <property type="match status" value="1"/>
</dbReference>
<evidence type="ECO:0000256" key="13">
    <source>
        <dbReference type="ARBA" id="ARBA00077538"/>
    </source>
</evidence>
<proteinExistence type="inferred from homology"/>
<organism evidence="16 17">
    <name type="scientific">Amanita thiersii Skay4041</name>
    <dbReference type="NCBI Taxonomy" id="703135"/>
    <lineage>
        <taxon>Eukaryota</taxon>
        <taxon>Fungi</taxon>
        <taxon>Dikarya</taxon>
        <taxon>Basidiomycota</taxon>
        <taxon>Agaricomycotina</taxon>
        <taxon>Agaricomycetes</taxon>
        <taxon>Agaricomycetidae</taxon>
        <taxon>Agaricales</taxon>
        <taxon>Pluteineae</taxon>
        <taxon>Amanitaceae</taxon>
        <taxon>Amanita</taxon>
    </lineage>
</organism>
<dbReference type="Gene3D" id="3.40.30.10">
    <property type="entry name" value="Glutaredoxin"/>
    <property type="match status" value="1"/>
</dbReference>
<dbReference type="EMBL" id="KZ302149">
    <property type="protein sequence ID" value="PFH46912.1"/>
    <property type="molecule type" value="Genomic_DNA"/>
</dbReference>
<reference evidence="16 17" key="1">
    <citation type="submission" date="2014-02" db="EMBL/GenBank/DDBJ databases">
        <title>Transposable element dynamics among asymbiotic and ectomycorrhizal Amanita fungi.</title>
        <authorList>
            <consortium name="DOE Joint Genome Institute"/>
            <person name="Hess J."/>
            <person name="Skrede I."/>
            <person name="Wolfe B."/>
            <person name="LaButti K."/>
            <person name="Ohm R.A."/>
            <person name="Grigoriev I.V."/>
            <person name="Pringle A."/>
        </authorList>
    </citation>
    <scope>NUCLEOTIDE SEQUENCE [LARGE SCALE GENOMIC DNA]</scope>
    <source>
        <strain evidence="16 17">SKay4041</strain>
    </source>
</reference>
<dbReference type="Proteomes" id="UP000242287">
    <property type="component" value="Unassembled WGS sequence"/>
</dbReference>
<comment type="subunit">
    <text evidence="2">Monomer.</text>
</comment>
<dbReference type="InterPro" id="IPR013766">
    <property type="entry name" value="Thioredoxin_domain"/>
</dbReference>
<evidence type="ECO:0000256" key="6">
    <source>
        <dbReference type="ARBA" id="ARBA00023002"/>
    </source>
</evidence>
<evidence type="ECO:0000256" key="5">
    <source>
        <dbReference type="ARBA" id="ARBA00022862"/>
    </source>
</evidence>
<evidence type="ECO:0000256" key="2">
    <source>
        <dbReference type="ARBA" id="ARBA00011245"/>
    </source>
</evidence>
<feature type="compositionally biased region" description="Acidic residues" evidence="14">
    <location>
        <begin position="80"/>
        <end position="95"/>
    </location>
</feature>
<dbReference type="OrthoDB" id="338622at2759"/>
<comment type="catalytic activity">
    <reaction evidence="12">
        <text>a hydroperoxide + [thioredoxin]-dithiol = an alcohol + [thioredoxin]-disulfide + H2O</text>
        <dbReference type="Rhea" id="RHEA:62620"/>
        <dbReference type="Rhea" id="RHEA-COMP:10698"/>
        <dbReference type="Rhea" id="RHEA-COMP:10700"/>
        <dbReference type="ChEBI" id="CHEBI:15377"/>
        <dbReference type="ChEBI" id="CHEBI:29950"/>
        <dbReference type="ChEBI" id="CHEBI:30879"/>
        <dbReference type="ChEBI" id="CHEBI:35924"/>
        <dbReference type="ChEBI" id="CHEBI:50058"/>
        <dbReference type="EC" id="1.11.1.24"/>
    </reaction>
</comment>
<evidence type="ECO:0000256" key="12">
    <source>
        <dbReference type="ARBA" id="ARBA00049091"/>
    </source>
</evidence>
<dbReference type="CDD" id="cd03017">
    <property type="entry name" value="PRX_BCP"/>
    <property type="match status" value="1"/>
</dbReference>
<feature type="compositionally biased region" description="Basic and acidic residues" evidence="14">
    <location>
        <begin position="47"/>
        <end position="56"/>
    </location>
</feature>
<protein>
    <recommendedName>
        <fullName evidence="3">thioredoxin-dependent peroxiredoxin</fullName>
        <ecNumber evidence="3">1.11.1.24</ecNumber>
    </recommendedName>
    <alternativeName>
        <fullName evidence="13">Nuclear thiol peroxidase</fullName>
    </alternativeName>
    <alternativeName>
        <fullName evidence="10">Thioredoxin peroxidase</fullName>
    </alternativeName>
</protein>
<keyword evidence="5" id="KW-0049">Antioxidant</keyword>
<dbReference type="InterPro" id="IPR050924">
    <property type="entry name" value="Peroxiredoxin_BCP/PrxQ"/>
</dbReference>
<accession>A0A2A9NGR6</accession>
<dbReference type="EC" id="1.11.1.24" evidence="3"/>
<comment type="similarity">
    <text evidence="11">Belongs to the peroxiredoxin family. BCP/PrxQ subfamily.</text>
</comment>
<keyword evidence="7" id="KW-1015">Disulfide bond</keyword>
<evidence type="ECO:0000256" key="14">
    <source>
        <dbReference type="SAM" id="MobiDB-lite"/>
    </source>
</evidence>
<sequence length="248" mass="26642">MPPRKAPVDPADAPPPRRSSRISAQTGETKATPPAAAVEKNTARKRGAVDPGDREGVVPQDESTLKSKKKAKSTAKEAVQEAEEDEGEEAVEPEPEPLAPIDVGDTLPSLTLKNEKDEDVQVAEIAAQKGVVLFLVPKADTPGCTNQACGFRDIYQEFTDLGYDVYCLSADTPAAQTKWQTKKELPYHLLSDGKRVLISALGAGEGGKTKRSHFVFEKGGKLVDKKIPVKPVDSPKLALEFIKSQGSN</sequence>
<dbReference type="PANTHER" id="PTHR42801">
    <property type="entry name" value="THIOREDOXIN-DEPENDENT PEROXIDE REDUCTASE"/>
    <property type="match status" value="1"/>
</dbReference>
<evidence type="ECO:0000256" key="10">
    <source>
        <dbReference type="ARBA" id="ARBA00032824"/>
    </source>
</evidence>
<evidence type="ECO:0000256" key="3">
    <source>
        <dbReference type="ARBA" id="ARBA00013017"/>
    </source>
</evidence>
<dbReference type="Pfam" id="PF00578">
    <property type="entry name" value="AhpC-TSA"/>
    <property type="match status" value="1"/>
</dbReference>
<evidence type="ECO:0000256" key="11">
    <source>
        <dbReference type="ARBA" id="ARBA00038489"/>
    </source>
</evidence>
<gene>
    <name evidence="16" type="ORF">AMATHDRAFT_68800</name>
</gene>
<evidence type="ECO:0000256" key="9">
    <source>
        <dbReference type="ARBA" id="ARBA00023284"/>
    </source>
</evidence>
<evidence type="ECO:0000256" key="4">
    <source>
        <dbReference type="ARBA" id="ARBA00022559"/>
    </source>
</evidence>
<dbReference type="SUPFAM" id="SSF52833">
    <property type="entry name" value="Thioredoxin-like"/>
    <property type="match status" value="1"/>
</dbReference>
<dbReference type="GO" id="GO:0045454">
    <property type="term" value="P:cell redox homeostasis"/>
    <property type="evidence" value="ECO:0007669"/>
    <property type="project" value="TreeGrafter"/>
</dbReference>
<keyword evidence="9" id="KW-0676">Redox-active center</keyword>
<dbReference type="GO" id="GO:0005634">
    <property type="term" value="C:nucleus"/>
    <property type="evidence" value="ECO:0007669"/>
    <property type="project" value="UniProtKB-SubCell"/>
</dbReference>
<dbReference type="PROSITE" id="PS51352">
    <property type="entry name" value="THIOREDOXIN_2"/>
    <property type="match status" value="1"/>
</dbReference>
<feature type="domain" description="Thioredoxin" evidence="15">
    <location>
        <begin position="101"/>
        <end position="247"/>
    </location>
</feature>
<dbReference type="FunFam" id="3.40.30.10:FF:000157">
    <property type="entry name" value="DOT5p Nuclear thiol peroxidase"/>
    <property type="match status" value="1"/>
</dbReference>
<evidence type="ECO:0000256" key="1">
    <source>
        <dbReference type="ARBA" id="ARBA00004123"/>
    </source>
</evidence>
<comment type="subcellular location">
    <subcellularLocation>
        <location evidence="1">Nucleus</location>
    </subcellularLocation>
</comment>
<dbReference type="GO" id="GO:0005737">
    <property type="term" value="C:cytoplasm"/>
    <property type="evidence" value="ECO:0007669"/>
    <property type="project" value="TreeGrafter"/>
</dbReference>
<feature type="region of interest" description="Disordered" evidence="14">
    <location>
        <begin position="1"/>
        <end position="109"/>
    </location>
</feature>
<name>A0A2A9NGR6_9AGAR</name>
<keyword evidence="8" id="KW-0539">Nucleus</keyword>
<dbReference type="InterPro" id="IPR036249">
    <property type="entry name" value="Thioredoxin-like_sf"/>
</dbReference>
<dbReference type="InterPro" id="IPR000866">
    <property type="entry name" value="AhpC/TSA"/>
</dbReference>
<dbReference type="GO" id="GO:0034599">
    <property type="term" value="P:cellular response to oxidative stress"/>
    <property type="evidence" value="ECO:0007669"/>
    <property type="project" value="UniProtKB-ARBA"/>
</dbReference>
<dbReference type="AlphaFoldDB" id="A0A2A9NGR6"/>
<evidence type="ECO:0000256" key="8">
    <source>
        <dbReference type="ARBA" id="ARBA00023242"/>
    </source>
</evidence>